<evidence type="ECO:0000256" key="5">
    <source>
        <dbReference type="SAM" id="MobiDB-lite"/>
    </source>
</evidence>
<dbReference type="PROSITE" id="PS50206">
    <property type="entry name" value="RHODANESE_3"/>
    <property type="match status" value="1"/>
</dbReference>
<evidence type="ECO:0000259" key="8">
    <source>
        <dbReference type="PROSITE" id="PS50206"/>
    </source>
</evidence>
<dbReference type="CDD" id="cd01446">
    <property type="entry name" value="DSP_MapKP"/>
    <property type="match status" value="1"/>
</dbReference>
<dbReference type="Pfam" id="PF00782">
    <property type="entry name" value="DSPc"/>
    <property type="match status" value="1"/>
</dbReference>
<dbReference type="FunFam" id="3.90.190.10:FF:000004">
    <property type="entry name" value="Protein phosphatase Slingshot homolog 2"/>
    <property type="match status" value="1"/>
</dbReference>
<feature type="compositionally biased region" description="Low complexity" evidence="5">
    <location>
        <begin position="374"/>
        <end position="389"/>
    </location>
</feature>
<feature type="domain" description="Rhodanese" evidence="8">
    <location>
        <begin position="63"/>
        <end position="179"/>
    </location>
</feature>
<evidence type="ECO:0000256" key="1">
    <source>
        <dbReference type="ARBA" id="ARBA00008601"/>
    </source>
</evidence>
<reference evidence="9 10" key="1">
    <citation type="journal article" date="2021" name="Elife">
        <title>Chloroplast acquisition without the gene transfer in kleptoplastic sea slugs, Plakobranchus ocellatus.</title>
        <authorList>
            <person name="Maeda T."/>
            <person name="Takahashi S."/>
            <person name="Yoshida T."/>
            <person name="Shimamura S."/>
            <person name="Takaki Y."/>
            <person name="Nagai Y."/>
            <person name="Toyoda A."/>
            <person name="Suzuki Y."/>
            <person name="Arimoto A."/>
            <person name="Ishii H."/>
            <person name="Satoh N."/>
            <person name="Nishiyama T."/>
            <person name="Hasebe M."/>
            <person name="Maruyama T."/>
            <person name="Minagawa J."/>
            <person name="Obokata J."/>
            <person name="Shigenobu S."/>
        </authorList>
    </citation>
    <scope>NUCLEOTIDE SEQUENCE [LARGE SCALE GENOMIC DNA]</scope>
</reference>
<feature type="region of interest" description="Disordered" evidence="5">
    <location>
        <begin position="374"/>
        <end position="424"/>
    </location>
</feature>
<dbReference type="GO" id="GO:0043409">
    <property type="term" value="P:negative regulation of MAPK cascade"/>
    <property type="evidence" value="ECO:0007669"/>
    <property type="project" value="TreeGrafter"/>
</dbReference>
<feature type="domain" description="Tyrosine specific protein phosphatases" evidence="7">
    <location>
        <begin position="292"/>
        <end position="352"/>
    </location>
</feature>
<dbReference type="FunFam" id="3.40.250.10:FF:000054">
    <property type="entry name" value="Dual specificity phosphatase 9"/>
    <property type="match status" value="1"/>
</dbReference>
<dbReference type="AlphaFoldDB" id="A0AAV4GT14"/>
<dbReference type="InterPro" id="IPR008343">
    <property type="entry name" value="MKP"/>
</dbReference>
<keyword evidence="3" id="KW-0904">Protein phosphatase</keyword>
<comment type="similarity">
    <text evidence="1">Belongs to the protein-tyrosine phosphatase family. Non-receptor class dual specificity subfamily.</text>
</comment>
<dbReference type="PROSITE" id="PS50054">
    <property type="entry name" value="TYR_PHOSPHATASE_DUAL"/>
    <property type="match status" value="1"/>
</dbReference>
<evidence type="ECO:0000259" key="6">
    <source>
        <dbReference type="PROSITE" id="PS50054"/>
    </source>
</evidence>
<dbReference type="GO" id="GO:0004722">
    <property type="term" value="F:protein serine/threonine phosphatase activity"/>
    <property type="evidence" value="ECO:0007669"/>
    <property type="project" value="UniProtKB-EC"/>
</dbReference>
<feature type="compositionally biased region" description="Acidic residues" evidence="5">
    <location>
        <begin position="390"/>
        <end position="404"/>
    </location>
</feature>
<dbReference type="InterPro" id="IPR001763">
    <property type="entry name" value="Rhodanese-like_dom"/>
</dbReference>
<keyword evidence="10" id="KW-1185">Reference proteome</keyword>
<comment type="caution">
    <text evidence="9">The sequence shown here is derived from an EMBL/GenBank/DDBJ whole genome shotgun (WGS) entry which is preliminary data.</text>
</comment>
<feature type="compositionally biased region" description="Low complexity" evidence="5">
    <location>
        <begin position="411"/>
        <end position="424"/>
    </location>
</feature>
<feature type="domain" description="Tyrosine-protein phosphatase" evidence="6">
    <location>
        <begin position="228"/>
        <end position="371"/>
    </location>
</feature>
<dbReference type="InterPro" id="IPR029021">
    <property type="entry name" value="Prot-tyrosine_phosphatase-like"/>
</dbReference>
<dbReference type="InterPro" id="IPR036873">
    <property type="entry name" value="Rhodanese-like_dom_sf"/>
</dbReference>
<dbReference type="SMART" id="SM00450">
    <property type="entry name" value="RHOD"/>
    <property type="match status" value="1"/>
</dbReference>
<dbReference type="GO" id="GO:0033550">
    <property type="term" value="F:MAP kinase tyrosine phosphatase activity"/>
    <property type="evidence" value="ECO:0007669"/>
    <property type="project" value="TreeGrafter"/>
</dbReference>
<organism evidence="9 10">
    <name type="scientific">Elysia marginata</name>
    <dbReference type="NCBI Taxonomy" id="1093978"/>
    <lineage>
        <taxon>Eukaryota</taxon>
        <taxon>Metazoa</taxon>
        <taxon>Spiralia</taxon>
        <taxon>Lophotrochozoa</taxon>
        <taxon>Mollusca</taxon>
        <taxon>Gastropoda</taxon>
        <taxon>Heterobranchia</taxon>
        <taxon>Euthyneura</taxon>
        <taxon>Panpulmonata</taxon>
        <taxon>Sacoglossa</taxon>
        <taxon>Placobranchoidea</taxon>
        <taxon>Plakobranchidae</taxon>
        <taxon>Elysia</taxon>
    </lineage>
</organism>
<dbReference type="PRINTS" id="PR01908">
    <property type="entry name" value="ADSPHPHTASE"/>
</dbReference>
<accession>A0AAV4GT14</accession>
<dbReference type="PANTHER" id="PTHR10159">
    <property type="entry name" value="DUAL SPECIFICITY PROTEIN PHOSPHATASE"/>
    <property type="match status" value="1"/>
</dbReference>
<dbReference type="CDD" id="cd14566">
    <property type="entry name" value="DSP_MKP_classII"/>
    <property type="match status" value="1"/>
</dbReference>
<evidence type="ECO:0000259" key="7">
    <source>
        <dbReference type="PROSITE" id="PS50056"/>
    </source>
</evidence>
<evidence type="ECO:0000256" key="3">
    <source>
        <dbReference type="ARBA" id="ARBA00022912"/>
    </source>
</evidence>
<dbReference type="GO" id="GO:0005829">
    <property type="term" value="C:cytosol"/>
    <property type="evidence" value="ECO:0007669"/>
    <property type="project" value="TreeGrafter"/>
</dbReference>
<sequence>MAGRTSKALECHVLKARNTINPLTLWSPELEYGMPCRETIDIMSGDLGDYLCPDRLRDEMSKTDKSLLLIDCRSQSEYTRAHVRGAINISLPSLMLKRLKRGNLNISSVIQNNEAKERFTKSSKSASVVLYDECSTDLNSNPSAVINLLVKKLRQDGCRASFLLGGFSTFEERFPEYCQSPDHDSNIVGLCNLRISPITTSSTTTTSSSCTSNTNDTCSTSSPISCPFPVQVLPNLYLGSAKNSADLAQLRHYGITHVLNVTANVPNMFENESEFKYLQIPISDHWSQNLAAFFPQAIKFIDEARDKQEGVLVHCLAGISRSVTVTVAYLMSREKMSLNHAYDHVKRCKPNISPNFTFMGQLLDFEKCLNHSGQYSKPSSQGGQQQGNNNEEDETDSGEDDEVLTSDSDKLSSLSPTSSNGSPI</sequence>
<dbReference type="Gene3D" id="3.40.250.10">
    <property type="entry name" value="Rhodanese-like domain"/>
    <property type="match status" value="1"/>
</dbReference>
<dbReference type="PRINTS" id="PR01764">
    <property type="entry name" value="MAPKPHPHTASE"/>
</dbReference>
<dbReference type="InterPro" id="IPR000340">
    <property type="entry name" value="Dual-sp_phosphatase_cat-dom"/>
</dbReference>
<proteinExistence type="inferred from homology"/>
<gene>
    <name evidence="9" type="ORF">ElyMa_000780600</name>
</gene>
<dbReference type="InterPro" id="IPR000387">
    <property type="entry name" value="Tyr_Pase_dom"/>
</dbReference>
<dbReference type="InterPro" id="IPR020422">
    <property type="entry name" value="TYR_PHOSPHATASE_DUAL_dom"/>
</dbReference>
<dbReference type="GO" id="GO:0017017">
    <property type="term" value="F:MAP kinase tyrosine/serine/threonine phosphatase activity"/>
    <property type="evidence" value="ECO:0007669"/>
    <property type="project" value="InterPro"/>
</dbReference>
<evidence type="ECO:0000256" key="4">
    <source>
        <dbReference type="ARBA" id="ARBA00048336"/>
    </source>
</evidence>
<keyword evidence="2" id="KW-0378">Hydrolase</keyword>
<dbReference type="PROSITE" id="PS50056">
    <property type="entry name" value="TYR_PHOSPHATASE_2"/>
    <property type="match status" value="1"/>
</dbReference>
<comment type="catalytic activity">
    <reaction evidence="4">
        <text>O-phospho-L-threonyl-[protein] + H2O = L-threonyl-[protein] + phosphate</text>
        <dbReference type="Rhea" id="RHEA:47004"/>
        <dbReference type="Rhea" id="RHEA-COMP:11060"/>
        <dbReference type="Rhea" id="RHEA-COMP:11605"/>
        <dbReference type="ChEBI" id="CHEBI:15377"/>
        <dbReference type="ChEBI" id="CHEBI:30013"/>
        <dbReference type="ChEBI" id="CHEBI:43474"/>
        <dbReference type="ChEBI" id="CHEBI:61977"/>
        <dbReference type="EC" id="3.1.3.16"/>
    </reaction>
</comment>
<dbReference type="PANTHER" id="PTHR10159:SF519">
    <property type="entry name" value="DUAL SPECIFICITY PROTEIN PHOSPHATASE MPK3"/>
    <property type="match status" value="1"/>
</dbReference>
<dbReference type="SUPFAM" id="SSF52821">
    <property type="entry name" value="Rhodanese/Cell cycle control phosphatase"/>
    <property type="match status" value="1"/>
</dbReference>
<dbReference type="SUPFAM" id="SSF52799">
    <property type="entry name" value="(Phosphotyrosine protein) phosphatases II"/>
    <property type="match status" value="1"/>
</dbReference>
<dbReference type="SMART" id="SM00195">
    <property type="entry name" value="DSPc"/>
    <property type="match status" value="1"/>
</dbReference>
<dbReference type="EMBL" id="BMAT01001600">
    <property type="protein sequence ID" value="GFR88912.1"/>
    <property type="molecule type" value="Genomic_DNA"/>
</dbReference>
<dbReference type="Proteomes" id="UP000762676">
    <property type="component" value="Unassembled WGS sequence"/>
</dbReference>
<dbReference type="Gene3D" id="3.90.190.10">
    <property type="entry name" value="Protein tyrosine phosphatase superfamily"/>
    <property type="match status" value="1"/>
</dbReference>
<dbReference type="Pfam" id="PF00581">
    <property type="entry name" value="Rhodanese"/>
    <property type="match status" value="1"/>
</dbReference>
<dbReference type="GO" id="GO:0008330">
    <property type="term" value="F:protein tyrosine/threonine phosphatase activity"/>
    <property type="evidence" value="ECO:0007669"/>
    <property type="project" value="TreeGrafter"/>
</dbReference>
<evidence type="ECO:0000313" key="9">
    <source>
        <dbReference type="EMBL" id="GFR88912.1"/>
    </source>
</evidence>
<name>A0AAV4GT14_9GAST</name>
<protein>
    <submittedName>
        <fullName evidence="9">Dual specificity protein phosphatase</fullName>
    </submittedName>
</protein>
<evidence type="ECO:0000256" key="2">
    <source>
        <dbReference type="ARBA" id="ARBA00022801"/>
    </source>
</evidence>
<evidence type="ECO:0000313" key="10">
    <source>
        <dbReference type="Proteomes" id="UP000762676"/>
    </source>
</evidence>